<feature type="chain" id="PRO_5038699097" description="NADP-dependent oxidoreductase domain-containing protein" evidence="1">
    <location>
        <begin position="22"/>
        <end position="115"/>
    </location>
</feature>
<name>A0A418KHB1_9ACTN</name>
<dbReference type="InterPro" id="IPR036812">
    <property type="entry name" value="NAD(P)_OxRdtase_dom_sf"/>
</dbReference>
<dbReference type="GO" id="GO:0005829">
    <property type="term" value="C:cytosol"/>
    <property type="evidence" value="ECO:0007669"/>
    <property type="project" value="TreeGrafter"/>
</dbReference>
<evidence type="ECO:0000313" key="4">
    <source>
        <dbReference type="Proteomes" id="UP000284057"/>
    </source>
</evidence>
<dbReference type="AlphaFoldDB" id="A0A418KHB1"/>
<gene>
    <name evidence="3" type="ORF">DY240_29040</name>
</gene>
<reference evidence="3 4" key="1">
    <citation type="submission" date="2018-09" db="EMBL/GenBank/DDBJ databases">
        <title>Isolation, diversity and antifungal activity of actinobacteria from wheat.</title>
        <authorList>
            <person name="Han C."/>
        </authorList>
    </citation>
    <scope>NUCLEOTIDE SEQUENCE [LARGE SCALE GENOMIC DNA]</scope>
    <source>
        <strain evidence="3 4">NEAU-YY265</strain>
    </source>
</reference>
<dbReference type="OrthoDB" id="9768851at2"/>
<sequence length="115" mass="12455">MRSRFYLAGALACALALAATATFDYRPASLEIVARARQIDGVCRRHGVPLKAAALQFPLGHPVVTSVLTGARTVAELQENVALFRQPIPADLWHELVESGLLAAYHVPIEEPRQG</sequence>
<dbReference type="RefSeq" id="WP_119663131.1">
    <property type="nucleotide sequence ID" value="NZ_QUAL01000426.1"/>
</dbReference>
<proteinExistence type="predicted"/>
<dbReference type="Pfam" id="PF00248">
    <property type="entry name" value="Aldo_ket_red"/>
    <property type="match status" value="1"/>
</dbReference>
<evidence type="ECO:0000259" key="2">
    <source>
        <dbReference type="Pfam" id="PF00248"/>
    </source>
</evidence>
<dbReference type="Gene3D" id="3.20.20.100">
    <property type="entry name" value="NADP-dependent oxidoreductase domain"/>
    <property type="match status" value="1"/>
</dbReference>
<accession>A0A418KHB1</accession>
<dbReference type="SUPFAM" id="SSF51430">
    <property type="entry name" value="NAD(P)-linked oxidoreductase"/>
    <property type="match status" value="1"/>
</dbReference>
<dbReference type="Proteomes" id="UP000284057">
    <property type="component" value="Unassembled WGS sequence"/>
</dbReference>
<evidence type="ECO:0000313" key="3">
    <source>
        <dbReference type="EMBL" id="RIQ11342.1"/>
    </source>
</evidence>
<dbReference type="PANTHER" id="PTHR42686:SF1">
    <property type="entry name" value="GH17980P-RELATED"/>
    <property type="match status" value="1"/>
</dbReference>
<dbReference type="EMBL" id="QUAL01000426">
    <property type="protein sequence ID" value="RIQ11342.1"/>
    <property type="molecule type" value="Genomic_DNA"/>
</dbReference>
<keyword evidence="1" id="KW-0732">Signal</keyword>
<keyword evidence="4" id="KW-1185">Reference proteome</keyword>
<organism evidence="3 4">
    <name type="scientific">Jiangella rhizosphaerae</name>
    <dbReference type="NCBI Taxonomy" id="2293569"/>
    <lineage>
        <taxon>Bacteria</taxon>
        <taxon>Bacillati</taxon>
        <taxon>Actinomycetota</taxon>
        <taxon>Actinomycetes</taxon>
        <taxon>Jiangellales</taxon>
        <taxon>Jiangellaceae</taxon>
        <taxon>Jiangella</taxon>
    </lineage>
</organism>
<evidence type="ECO:0000256" key="1">
    <source>
        <dbReference type="SAM" id="SignalP"/>
    </source>
</evidence>
<dbReference type="GO" id="GO:0016491">
    <property type="term" value="F:oxidoreductase activity"/>
    <property type="evidence" value="ECO:0007669"/>
    <property type="project" value="InterPro"/>
</dbReference>
<protein>
    <recommendedName>
        <fullName evidence="2">NADP-dependent oxidoreductase domain-containing protein</fullName>
    </recommendedName>
</protein>
<dbReference type="InterPro" id="IPR023210">
    <property type="entry name" value="NADP_OxRdtase_dom"/>
</dbReference>
<comment type="caution">
    <text evidence="3">The sequence shown here is derived from an EMBL/GenBank/DDBJ whole genome shotgun (WGS) entry which is preliminary data.</text>
</comment>
<dbReference type="PANTHER" id="PTHR42686">
    <property type="entry name" value="GH17980P-RELATED"/>
    <property type="match status" value="1"/>
</dbReference>
<feature type="domain" description="NADP-dependent oxidoreductase" evidence="2">
    <location>
        <begin position="36"/>
        <end position="97"/>
    </location>
</feature>
<feature type="signal peptide" evidence="1">
    <location>
        <begin position="1"/>
        <end position="21"/>
    </location>
</feature>
<dbReference type="InterPro" id="IPR020471">
    <property type="entry name" value="AKR"/>
</dbReference>